<organism evidence="3 4">
    <name type="scientific">Colletotrichum orbiculare (strain 104-T / ATCC 96160 / CBS 514.97 / LARS 414 / MAFF 240422)</name>
    <name type="common">Cucumber anthracnose fungus</name>
    <name type="synonym">Colletotrichum lagenarium</name>
    <dbReference type="NCBI Taxonomy" id="1213857"/>
    <lineage>
        <taxon>Eukaryota</taxon>
        <taxon>Fungi</taxon>
        <taxon>Dikarya</taxon>
        <taxon>Ascomycota</taxon>
        <taxon>Pezizomycotina</taxon>
        <taxon>Sordariomycetes</taxon>
        <taxon>Hypocreomycetidae</taxon>
        <taxon>Glomerellales</taxon>
        <taxon>Glomerellaceae</taxon>
        <taxon>Colletotrichum</taxon>
        <taxon>Colletotrichum orbiculare species complex</taxon>
    </lineage>
</organism>
<comment type="caution">
    <text evidence="3">The sequence shown here is derived from an EMBL/GenBank/DDBJ whole genome shotgun (WGS) entry which is preliminary data.</text>
</comment>
<dbReference type="Pfam" id="PF00069">
    <property type="entry name" value="Pkinase"/>
    <property type="match status" value="1"/>
</dbReference>
<sequence>MPHLGAVKRSSEPMSPVQGLIKEPEKLILDDQTRVRKVHDRGDSYRPPKRKHSDQKFTSTKAVSGEDNLDVEELIDRIGTELDEARVSYLLEPEKLFVPHSKFSRIFTFNRVRKLILSLPCMRKEKNKEGLAREIYYGRADGKKGPAVKLLAVLVGIGKVGDFAKHFSDGIRDSCLPLKKDAADEKRFNLHCRTHGVHQSIKQYGRPSTREEFSRWSYTLSAPYIKWEPSRHCHYVLDTGDVFPMDIKDKVKAEGDSDKTATESRSDADNTYGGFSEVYKVKIHEGHWDFGDHGIRHPQGFFALKKLTSHNRLSFNLELSSLLFTGQQYKKQHLIQLLATFEVVNNAAGGMSTFYFLFDWAEGSLTKFWQNNQQLVRDKRHCHWMATQFYEICEALQCVHNDRMPTLKYIEDRASNHSLYGRHGDIKPGNFLWFRTASSHAGLLALSDFGLGRLHTQVSRSKQDPRNLERSASYRCPEFDLPSGQVSPRSDIFSLGCVFLEYVTWFFHGYNVIDHDFPNARLENDIYGFESDTFFSIRNQQAYIKPAVLSWIEQLQRHPDCSCKSADEEDERVIEGLYGYA</sequence>
<keyword evidence="3" id="KW-0808">Transferase</keyword>
<dbReference type="AlphaFoldDB" id="A0A484FCS5"/>
<dbReference type="GO" id="GO:0004674">
    <property type="term" value="F:protein serine/threonine kinase activity"/>
    <property type="evidence" value="ECO:0007669"/>
    <property type="project" value="TreeGrafter"/>
</dbReference>
<evidence type="ECO:0000259" key="2">
    <source>
        <dbReference type="PROSITE" id="PS50011"/>
    </source>
</evidence>
<dbReference type="InterPro" id="IPR011009">
    <property type="entry name" value="Kinase-like_dom_sf"/>
</dbReference>
<feature type="region of interest" description="Disordered" evidence="1">
    <location>
        <begin position="1"/>
        <end position="62"/>
    </location>
</feature>
<dbReference type="STRING" id="1213857.A0A484FCS5"/>
<keyword evidence="3" id="KW-0418">Kinase</keyword>
<dbReference type="GO" id="GO:0005524">
    <property type="term" value="F:ATP binding"/>
    <property type="evidence" value="ECO:0007669"/>
    <property type="project" value="InterPro"/>
</dbReference>
<evidence type="ECO:0000313" key="4">
    <source>
        <dbReference type="Proteomes" id="UP000014480"/>
    </source>
</evidence>
<dbReference type="PANTHER" id="PTHR24359:SF37">
    <property type="entry name" value="PROTEIN KINASE DOMAIN-CONTAINING PROTEIN"/>
    <property type="match status" value="1"/>
</dbReference>
<proteinExistence type="predicted"/>
<dbReference type="EMBL" id="AMCV02000041">
    <property type="protein sequence ID" value="TDZ15355.1"/>
    <property type="molecule type" value="Genomic_DNA"/>
</dbReference>
<reference evidence="4" key="1">
    <citation type="journal article" date="2013" name="New Phytol.">
        <title>Comparative genomic and transcriptomic analyses reveal the hemibiotrophic stage shift of Colletotrichum fungi.</title>
        <authorList>
            <person name="Gan P."/>
            <person name="Ikeda K."/>
            <person name="Irieda H."/>
            <person name="Narusaka M."/>
            <person name="O'Connell R.J."/>
            <person name="Narusaka Y."/>
            <person name="Takano Y."/>
            <person name="Kubo Y."/>
            <person name="Shirasu K."/>
        </authorList>
    </citation>
    <scope>NUCLEOTIDE SEQUENCE [LARGE SCALE GENOMIC DNA]</scope>
    <source>
        <strain evidence="4">104-T / ATCC 96160 / CBS 514.97 / LARS 414 / MAFF 240422</strain>
    </source>
</reference>
<dbReference type="Gene3D" id="1.10.510.10">
    <property type="entry name" value="Transferase(Phosphotransferase) domain 1"/>
    <property type="match status" value="1"/>
</dbReference>
<accession>A0A484FCS5</accession>
<evidence type="ECO:0000313" key="3">
    <source>
        <dbReference type="EMBL" id="TDZ15355.1"/>
    </source>
</evidence>
<feature type="compositionally biased region" description="Basic and acidic residues" evidence="1">
    <location>
        <begin position="22"/>
        <end position="46"/>
    </location>
</feature>
<dbReference type="SMART" id="SM00220">
    <property type="entry name" value="S_TKc"/>
    <property type="match status" value="1"/>
</dbReference>
<gene>
    <name evidence="3" type="primary">CDKA-1</name>
    <name evidence="3" type="ORF">Cob_v011723</name>
</gene>
<dbReference type="PANTHER" id="PTHR24359">
    <property type="entry name" value="SERINE/THREONINE-PROTEIN KINASE SBK1"/>
    <property type="match status" value="1"/>
</dbReference>
<dbReference type="SUPFAM" id="SSF56112">
    <property type="entry name" value="Protein kinase-like (PK-like)"/>
    <property type="match status" value="1"/>
</dbReference>
<evidence type="ECO:0000256" key="1">
    <source>
        <dbReference type="SAM" id="MobiDB-lite"/>
    </source>
</evidence>
<dbReference type="OrthoDB" id="20872at2759"/>
<name>A0A484FCS5_COLOR</name>
<feature type="domain" description="Protein kinase" evidence="2">
    <location>
        <begin position="264"/>
        <end position="581"/>
    </location>
</feature>
<protein>
    <submittedName>
        <fullName evidence="3">Cyclin-dependent kinase A-1</fullName>
    </submittedName>
</protein>
<reference evidence="4" key="2">
    <citation type="journal article" date="2019" name="Mol. Plant Microbe Interact.">
        <title>Genome sequence resources for four phytopathogenic fungi from the Colletotrichum orbiculare species complex.</title>
        <authorList>
            <person name="Gan P."/>
            <person name="Tsushima A."/>
            <person name="Narusaka M."/>
            <person name="Narusaka Y."/>
            <person name="Takano Y."/>
            <person name="Kubo Y."/>
            <person name="Shirasu K."/>
        </authorList>
    </citation>
    <scope>GENOME REANNOTATION</scope>
    <source>
        <strain evidence="4">104-T / ATCC 96160 / CBS 514.97 / LARS 414 / MAFF 240422</strain>
    </source>
</reference>
<dbReference type="PROSITE" id="PS50011">
    <property type="entry name" value="PROTEIN_KINASE_DOM"/>
    <property type="match status" value="1"/>
</dbReference>
<dbReference type="InterPro" id="IPR000719">
    <property type="entry name" value="Prot_kinase_dom"/>
</dbReference>
<dbReference type="Proteomes" id="UP000014480">
    <property type="component" value="Unassembled WGS sequence"/>
</dbReference>
<keyword evidence="4" id="KW-1185">Reference proteome</keyword>